<organism evidence="3 4">
    <name type="scientific">Pseudoduganella flava</name>
    <dbReference type="NCBI Taxonomy" id="871742"/>
    <lineage>
        <taxon>Bacteria</taxon>
        <taxon>Pseudomonadati</taxon>
        <taxon>Pseudomonadota</taxon>
        <taxon>Betaproteobacteria</taxon>
        <taxon>Burkholderiales</taxon>
        <taxon>Oxalobacteraceae</taxon>
        <taxon>Telluria group</taxon>
        <taxon>Pseudoduganella</taxon>
    </lineage>
</organism>
<dbReference type="Proteomes" id="UP000437862">
    <property type="component" value="Chromosome"/>
</dbReference>
<proteinExistence type="predicted"/>
<dbReference type="AlphaFoldDB" id="A0A562Q2X4"/>
<dbReference type="EMBL" id="VLKW01000001">
    <property type="protein sequence ID" value="TWI51039.1"/>
    <property type="molecule type" value="Genomic_DNA"/>
</dbReference>
<evidence type="ECO:0000313" key="4">
    <source>
        <dbReference type="Proteomes" id="UP000315112"/>
    </source>
</evidence>
<name>A0A562Q2X4_9BURK</name>
<dbReference type="PROSITE" id="PS51257">
    <property type="entry name" value="PROKAR_LIPOPROTEIN"/>
    <property type="match status" value="1"/>
</dbReference>
<reference evidence="3 4" key="1">
    <citation type="journal article" date="2015" name="Stand. Genomic Sci.">
        <title>Genomic Encyclopedia of Bacterial and Archaeal Type Strains, Phase III: the genomes of soil and plant-associated and newly described type strains.</title>
        <authorList>
            <person name="Whitman W.B."/>
            <person name="Woyke T."/>
            <person name="Klenk H.P."/>
            <person name="Zhou Y."/>
            <person name="Lilburn T.G."/>
            <person name="Beck B.J."/>
            <person name="De Vos P."/>
            <person name="Vandamme P."/>
            <person name="Eisen J.A."/>
            <person name="Garrity G."/>
            <person name="Hugenholtz P."/>
            <person name="Kyrpides N.C."/>
        </authorList>
    </citation>
    <scope>NUCLEOTIDE SEQUENCE [LARGE SCALE GENOMIC DNA]</scope>
    <source>
        <strain evidence="3 4">CGMCC 1.10685</strain>
    </source>
</reference>
<evidence type="ECO:0008006" key="6">
    <source>
        <dbReference type="Google" id="ProtNLM"/>
    </source>
</evidence>
<keyword evidence="1" id="KW-1133">Transmembrane helix</keyword>
<evidence type="ECO:0000256" key="1">
    <source>
        <dbReference type="SAM" id="Phobius"/>
    </source>
</evidence>
<sequence>MGRLALAGRILLTLLLAVLLVGFGACGLVGISVGMQQSGGAMFVMLGVAGILIAVFIASVVVSIWRNRRAPEA</sequence>
<reference evidence="3" key="2">
    <citation type="submission" date="2019-07" db="EMBL/GenBank/DDBJ databases">
        <authorList>
            <person name="Whitman W."/>
            <person name="Huntemann M."/>
            <person name="Clum A."/>
            <person name="Pillay M."/>
            <person name="Palaniappan K."/>
            <person name="Varghese N."/>
            <person name="Mikhailova N."/>
            <person name="Stamatis D."/>
            <person name="Reddy T."/>
            <person name="Daum C."/>
            <person name="Shapiro N."/>
            <person name="Ivanova N."/>
            <person name="Kyrpides N."/>
            <person name="Woyke T."/>
        </authorList>
    </citation>
    <scope>NUCLEOTIDE SEQUENCE</scope>
    <source>
        <strain evidence="3">CGMCC 1.10685</strain>
    </source>
</reference>
<accession>A0A562Q2X4</accession>
<evidence type="ECO:0000313" key="3">
    <source>
        <dbReference type="EMBL" id="TWI51039.1"/>
    </source>
</evidence>
<dbReference type="RefSeq" id="WP_145872507.1">
    <property type="nucleotide sequence ID" value="NZ_CP046904.1"/>
</dbReference>
<dbReference type="Proteomes" id="UP000315112">
    <property type="component" value="Unassembled WGS sequence"/>
</dbReference>
<feature type="transmembrane region" description="Helical" evidence="1">
    <location>
        <begin position="40"/>
        <end position="65"/>
    </location>
</feature>
<protein>
    <recommendedName>
        <fullName evidence="6">DUF1328 domain-containing protein</fullName>
    </recommendedName>
</protein>
<keyword evidence="1" id="KW-0472">Membrane</keyword>
<evidence type="ECO:0000313" key="2">
    <source>
        <dbReference type="EMBL" id="QGZ41115.1"/>
    </source>
</evidence>
<keyword evidence="1" id="KW-0812">Transmembrane</keyword>
<keyword evidence="5" id="KW-1185">Reference proteome</keyword>
<gene>
    <name evidence="2" type="ORF">GO485_20020</name>
    <name evidence="3" type="ORF">IP92_00021</name>
</gene>
<evidence type="ECO:0000313" key="5">
    <source>
        <dbReference type="Proteomes" id="UP000437862"/>
    </source>
</evidence>
<dbReference type="EMBL" id="CP046904">
    <property type="protein sequence ID" value="QGZ41115.1"/>
    <property type="molecule type" value="Genomic_DNA"/>
</dbReference>
<reference evidence="2 5" key="3">
    <citation type="submission" date="2019-12" db="EMBL/GenBank/DDBJ databases">
        <title>Draft Genome Sequences of Six Type Strains of the Genus Massilia.</title>
        <authorList>
            <person name="Miess H."/>
            <person name="Frediansyah A."/>
            <person name="Goeker M."/>
            <person name="Gross H."/>
        </authorList>
    </citation>
    <scope>NUCLEOTIDE SEQUENCE [LARGE SCALE GENOMIC DNA]</scope>
    <source>
        <strain evidence="2 5">DSM 26639</strain>
    </source>
</reference>